<dbReference type="EMBL" id="CM044703">
    <property type="protein sequence ID" value="KAI5670342.1"/>
    <property type="molecule type" value="Genomic_DNA"/>
</dbReference>
<evidence type="ECO:0000313" key="2">
    <source>
        <dbReference type="Proteomes" id="UP001060085"/>
    </source>
</evidence>
<keyword evidence="2" id="KW-1185">Reference proteome</keyword>
<protein>
    <submittedName>
        <fullName evidence="1">Uncharacterized protein</fullName>
    </submittedName>
</protein>
<reference evidence="2" key="1">
    <citation type="journal article" date="2023" name="Nat. Plants">
        <title>Single-cell RNA sequencing provides a high-resolution roadmap for understanding the multicellular compartmentation of specialized metabolism.</title>
        <authorList>
            <person name="Sun S."/>
            <person name="Shen X."/>
            <person name="Li Y."/>
            <person name="Li Y."/>
            <person name="Wang S."/>
            <person name="Li R."/>
            <person name="Zhang H."/>
            <person name="Shen G."/>
            <person name="Guo B."/>
            <person name="Wei J."/>
            <person name="Xu J."/>
            <person name="St-Pierre B."/>
            <person name="Chen S."/>
            <person name="Sun C."/>
        </authorList>
    </citation>
    <scope>NUCLEOTIDE SEQUENCE [LARGE SCALE GENOMIC DNA]</scope>
</reference>
<sequence length="247" mass="26845">MAAATVATGSYLPAKLRHLPLKITNQTSQILSPPPLHISTNPADVNPHHLRDLYALCNHSCYRYPNIDSNGRVEPVDISKLRTAISHSSVVVSVFTRPEFASPSSSAAEASKSAGIGGEWISRVMPVTPANGQLVGFGRAVSDLGLTASIYDVMVTSSLRRRGIGRQIVQRIVRMLTNRGVYDISALCSDEDRPFFKACGFGDDILCSTTMMYTRTASSSFPEDDQLVISAGRKLLLVPPLRKYFSS</sequence>
<dbReference type="Proteomes" id="UP001060085">
    <property type="component" value="Linkage Group LG03"/>
</dbReference>
<proteinExistence type="predicted"/>
<name>A0ACC0BCJ2_CATRO</name>
<comment type="caution">
    <text evidence="1">The sequence shown here is derived from an EMBL/GenBank/DDBJ whole genome shotgun (WGS) entry which is preliminary data.</text>
</comment>
<gene>
    <name evidence="1" type="ORF">M9H77_10706</name>
</gene>
<evidence type="ECO:0000313" key="1">
    <source>
        <dbReference type="EMBL" id="KAI5670342.1"/>
    </source>
</evidence>
<organism evidence="1 2">
    <name type="scientific">Catharanthus roseus</name>
    <name type="common">Madagascar periwinkle</name>
    <name type="synonym">Vinca rosea</name>
    <dbReference type="NCBI Taxonomy" id="4058"/>
    <lineage>
        <taxon>Eukaryota</taxon>
        <taxon>Viridiplantae</taxon>
        <taxon>Streptophyta</taxon>
        <taxon>Embryophyta</taxon>
        <taxon>Tracheophyta</taxon>
        <taxon>Spermatophyta</taxon>
        <taxon>Magnoliopsida</taxon>
        <taxon>eudicotyledons</taxon>
        <taxon>Gunneridae</taxon>
        <taxon>Pentapetalae</taxon>
        <taxon>asterids</taxon>
        <taxon>lamiids</taxon>
        <taxon>Gentianales</taxon>
        <taxon>Apocynaceae</taxon>
        <taxon>Rauvolfioideae</taxon>
        <taxon>Vinceae</taxon>
        <taxon>Catharanthinae</taxon>
        <taxon>Catharanthus</taxon>
    </lineage>
</organism>
<accession>A0ACC0BCJ2</accession>